<evidence type="ECO:0000313" key="3">
    <source>
        <dbReference type="EMBL" id="CAF3977026.1"/>
    </source>
</evidence>
<evidence type="ECO:0000313" key="4">
    <source>
        <dbReference type="EMBL" id="CAF4425845.1"/>
    </source>
</evidence>
<reference evidence="2" key="1">
    <citation type="submission" date="2021-02" db="EMBL/GenBank/DDBJ databases">
        <authorList>
            <person name="Nowell W R."/>
        </authorList>
    </citation>
    <scope>NUCLEOTIDE SEQUENCE</scope>
</reference>
<keyword evidence="5" id="KW-1185">Reference proteome</keyword>
<gene>
    <name evidence="2" type="ORF">GPM918_LOCUS39956</name>
    <name evidence="1" type="ORF">OVA965_LOCUS22303</name>
    <name evidence="4" type="ORF">SRO942_LOCUS40862</name>
    <name evidence="3" type="ORF">TMI583_LOCUS23015</name>
</gene>
<comment type="caution">
    <text evidence="2">The sequence shown here is derived from an EMBL/GenBank/DDBJ whole genome shotgun (WGS) entry which is preliminary data.</text>
</comment>
<feature type="non-terminal residue" evidence="2">
    <location>
        <position position="1"/>
    </location>
</feature>
<evidence type="ECO:0000313" key="1">
    <source>
        <dbReference type="EMBL" id="CAF1165416.1"/>
    </source>
</evidence>
<dbReference type="EMBL" id="CAJOBC010094544">
    <property type="protein sequence ID" value="CAF4425845.1"/>
    <property type="molecule type" value="Genomic_DNA"/>
</dbReference>
<evidence type="ECO:0000313" key="2">
    <source>
        <dbReference type="EMBL" id="CAF1564039.1"/>
    </source>
</evidence>
<protein>
    <submittedName>
        <fullName evidence="2">Uncharacterized protein</fullName>
    </submittedName>
</protein>
<sequence length="143" mass="16878">MKFYCGPERTENGEIWFAKYEIVPKKSGNPFEIQVDHSKSKIDNLAVGLVYIFHQRQYNHPYNLTVEHKTLEKQRLGTTKSSYWIDIPLRNKSDGIEKFPFTMYLEHTPLPEMSYGKLAWFPTMIDEDSECTIQKEKNQRIQG</sequence>
<name>A0A815Y0A8_9BILA</name>
<dbReference type="EMBL" id="CAJNOK010012533">
    <property type="protein sequence ID" value="CAF1165416.1"/>
    <property type="molecule type" value="Genomic_DNA"/>
</dbReference>
<dbReference type="AlphaFoldDB" id="A0A815Y0A8"/>
<dbReference type="Proteomes" id="UP000681722">
    <property type="component" value="Unassembled WGS sequence"/>
</dbReference>
<dbReference type="Proteomes" id="UP000677228">
    <property type="component" value="Unassembled WGS sequence"/>
</dbReference>
<proteinExistence type="predicted"/>
<evidence type="ECO:0000313" key="5">
    <source>
        <dbReference type="Proteomes" id="UP000663829"/>
    </source>
</evidence>
<accession>A0A815Y0A8</accession>
<dbReference type="Proteomes" id="UP000682733">
    <property type="component" value="Unassembled WGS sequence"/>
</dbReference>
<organism evidence="2 5">
    <name type="scientific">Didymodactylos carnosus</name>
    <dbReference type="NCBI Taxonomy" id="1234261"/>
    <lineage>
        <taxon>Eukaryota</taxon>
        <taxon>Metazoa</taxon>
        <taxon>Spiralia</taxon>
        <taxon>Gnathifera</taxon>
        <taxon>Rotifera</taxon>
        <taxon>Eurotatoria</taxon>
        <taxon>Bdelloidea</taxon>
        <taxon>Philodinida</taxon>
        <taxon>Philodinidae</taxon>
        <taxon>Didymodactylos</taxon>
    </lineage>
</organism>
<dbReference type="EMBL" id="CAJOBA010034055">
    <property type="protein sequence ID" value="CAF3977026.1"/>
    <property type="molecule type" value="Genomic_DNA"/>
</dbReference>
<dbReference type="Proteomes" id="UP000663829">
    <property type="component" value="Unassembled WGS sequence"/>
</dbReference>
<dbReference type="EMBL" id="CAJNOQ010028773">
    <property type="protein sequence ID" value="CAF1564039.1"/>
    <property type="molecule type" value="Genomic_DNA"/>
</dbReference>